<reference evidence="1" key="1">
    <citation type="submission" date="2019-07" db="EMBL/GenBank/DDBJ databases">
        <authorList>
            <person name="Dittberner H."/>
        </authorList>
    </citation>
    <scope>NUCLEOTIDE SEQUENCE [LARGE SCALE GENOMIC DNA]</scope>
</reference>
<protein>
    <submittedName>
        <fullName evidence="1">Uncharacterized protein</fullName>
    </submittedName>
</protein>
<name>A0A565CCM7_9BRAS</name>
<comment type="caution">
    <text evidence="1">The sequence shown here is derived from an EMBL/GenBank/DDBJ whole genome shotgun (WGS) entry which is preliminary data.</text>
</comment>
<gene>
    <name evidence="1" type="ORF">ANE_LOCUS21884</name>
</gene>
<organism evidence="1 2">
    <name type="scientific">Arabis nemorensis</name>
    <dbReference type="NCBI Taxonomy" id="586526"/>
    <lineage>
        <taxon>Eukaryota</taxon>
        <taxon>Viridiplantae</taxon>
        <taxon>Streptophyta</taxon>
        <taxon>Embryophyta</taxon>
        <taxon>Tracheophyta</taxon>
        <taxon>Spermatophyta</taxon>
        <taxon>Magnoliopsida</taxon>
        <taxon>eudicotyledons</taxon>
        <taxon>Gunneridae</taxon>
        <taxon>Pentapetalae</taxon>
        <taxon>rosids</taxon>
        <taxon>malvids</taxon>
        <taxon>Brassicales</taxon>
        <taxon>Brassicaceae</taxon>
        <taxon>Arabideae</taxon>
        <taxon>Arabis</taxon>
    </lineage>
</organism>
<accession>A0A565CCM7</accession>
<proteinExistence type="predicted"/>
<sequence>MLRSARRYLRQDGSVVNRDSLCQWALRSFRRRAEACCSSSVLACSPPVGTARLPPTSFSFGQGILASFRFPAVFYGSAPVLPTQVSLTSASFSTGRSPEGIFPPRTRLRTMGFSSRLRPLSDALACYPAAQLVTSLSLSCGSG</sequence>
<evidence type="ECO:0000313" key="2">
    <source>
        <dbReference type="Proteomes" id="UP000489600"/>
    </source>
</evidence>
<evidence type="ECO:0000313" key="1">
    <source>
        <dbReference type="EMBL" id="VVB11440.1"/>
    </source>
</evidence>
<dbReference type="Proteomes" id="UP000489600">
    <property type="component" value="Unassembled WGS sequence"/>
</dbReference>
<dbReference type="AlphaFoldDB" id="A0A565CCM7"/>
<dbReference type="EMBL" id="CABITT030000007">
    <property type="protein sequence ID" value="VVB11440.1"/>
    <property type="molecule type" value="Genomic_DNA"/>
</dbReference>
<keyword evidence="2" id="KW-1185">Reference proteome</keyword>